<evidence type="ECO:0000256" key="1">
    <source>
        <dbReference type="SAM" id="Phobius"/>
    </source>
</evidence>
<reference evidence="2" key="1">
    <citation type="journal article" date="2014" name="Front. Microbiol.">
        <title>High frequency of phylogenetically diverse reductive dehalogenase-homologous genes in deep subseafloor sedimentary metagenomes.</title>
        <authorList>
            <person name="Kawai M."/>
            <person name="Futagami T."/>
            <person name="Toyoda A."/>
            <person name="Takaki Y."/>
            <person name="Nishi S."/>
            <person name="Hori S."/>
            <person name="Arai W."/>
            <person name="Tsubouchi T."/>
            <person name="Morono Y."/>
            <person name="Uchiyama I."/>
            <person name="Ito T."/>
            <person name="Fujiyama A."/>
            <person name="Inagaki F."/>
            <person name="Takami H."/>
        </authorList>
    </citation>
    <scope>NUCLEOTIDE SEQUENCE</scope>
    <source>
        <strain evidence="2">Expedition CK06-06</strain>
    </source>
</reference>
<name>X1PNA7_9ZZZZ</name>
<organism evidence="2">
    <name type="scientific">marine sediment metagenome</name>
    <dbReference type="NCBI Taxonomy" id="412755"/>
    <lineage>
        <taxon>unclassified sequences</taxon>
        <taxon>metagenomes</taxon>
        <taxon>ecological metagenomes</taxon>
    </lineage>
</organism>
<dbReference type="AlphaFoldDB" id="X1PNA7"/>
<feature type="transmembrane region" description="Helical" evidence="1">
    <location>
        <begin position="21"/>
        <end position="43"/>
    </location>
</feature>
<gene>
    <name evidence="2" type="ORF">S06H3_46388</name>
</gene>
<evidence type="ECO:0000313" key="2">
    <source>
        <dbReference type="EMBL" id="GAI40515.1"/>
    </source>
</evidence>
<proteinExistence type="predicted"/>
<protein>
    <submittedName>
        <fullName evidence="2">Uncharacterized protein</fullName>
    </submittedName>
</protein>
<dbReference type="EMBL" id="BARV01029047">
    <property type="protein sequence ID" value="GAI40515.1"/>
    <property type="molecule type" value="Genomic_DNA"/>
</dbReference>
<keyword evidence="1" id="KW-1133">Transmembrane helix</keyword>
<keyword evidence="1" id="KW-0472">Membrane</keyword>
<feature type="non-terminal residue" evidence="2">
    <location>
        <position position="49"/>
    </location>
</feature>
<accession>X1PNA7</accession>
<comment type="caution">
    <text evidence="2">The sequence shown here is derived from an EMBL/GenBank/DDBJ whole genome shotgun (WGS) entry which is preliminary data.</text>
</comment>
<sequence length="49" mass="5542">MLFWKFLTRMLNEQKMKLVTVTVLMAAVALMEGVAVMLLVPLMNVVMGE</sequence>
<keyword evidence="1" id="KW-0812">Transmembrane</keyword>